<dbReference type="Gene3D" id="3.20.20.70">
    <property type="entry name" value="Aldolase class I"/>
    <property type="match status" value="1"/>
</dbReference>
<gene>
    <name evidence="5" type="ORF">COS24_02430</name>
</gene>
<evidence type="ECO:0000256" key="3">
    <source>
        <dbReference type="PIRNR" id="PIRNR006429"/>
    </source>
</evidence>
<organism evidence="5 6">
    <name type="scientific">Candidatus Nealsonbacteria bacterium CG02_land_8_20_14_3_00_34_20</name>
    <dbReference type="NCBI Taxonomy" id="1974698"/>
    <lineage>
        <taxon>Bacteria</taxon>
        <taxon>Candidatus Nealsoniibacteriota</taxon>
    </lineage>
</organism>
<dbReference type="CDD" id="cd02808">
    <property type="entry name" value="GltS_FMN"/>
    <property type="match status" value="1"/>
</dbReference>
<evidence type="ECO:0000259" key="4">
    <source>
        <dbReference type="Pfam" id="PF01645"/>
    </source>
</evidence>
<dbReference type="SUPFAM" id="SSF51395">
    <property type="entry name" value="FMN-linked oxidoreductases"/>
    <property type="match status" value="1"/>
</dbReference>
<reference evidence="6" key="1">
    <citation type="submission" date="2017-09" db="EMBL/GenBank/DDBJ databases">
        <title>Depth-based differentiation of microbial function through sediment-hosted aquifers and enrichment of novel symbionts in the deep terrestrial subsurface.</title>
        <authorList>
            <person name="Probst A.J."/>
            <person name="Ladd B."/>
            <person name="Jarett J.K."/>
            <person name="Geller-Mcgrath D.E."/>
            <person name="Sieber C.M.K."/>
            <person name="Emerson J.B."/>
            <person name="Anantharaman K."/>
            <person name="Thomas B.C."/>
            <person name="Malmstrom R."/>
            <person name="Stieglmeier M."/>
            <person name="Klingl A."/>
            <person name="Woyke T."/>
            <person name="Ryan C.M."/>
            <person name="Banfield J.F."/>
        </authorList>
    </citation>
    <scope>NUCLEOTIDE SEQUENCE [LARGE SCALE GENOMIC DNA]</scope>
</reference>
<evidence type="ECO:0000313" key="6">
    <source>
        <dbReference type="Proteomes" id="UP000229625"/>
    </source>
</evidence>
<dbReference type="AlphaFoldDB" id="A0A2M7DAC9"/>
<dbReference type="PIRSF" id="PIRSF500061">
    <property type="entry name" value="GOGAT_lg2_archl"/>
    <property type="match status" value="1"/>
</dbReference>
<proteinExistence type="inferred from homology"/>
<dbReference type="PANTHER" id="PTHR43819:SF1">
    <property type="entry name" value="ARCHAEAL-TYPE GLUTAMATE SYNTHASE [NADPH]"/>
    <property type="match status" value="1"/>
</dbReference>
<name>A0A2M7DAC9_9BACT</name>
<feature type="domain" description="Glutamate synthase" evidence="4">
    <location>
        <begin position="54"/>
        <end position="368"/>
    </location>
</feature>
<evidence type="ECO:0000256" key="1">
    <source>
        <dbReference type="ARBA" id="ARBA00009716"/>
    </source>
</evidence>
<comment type="similarity">
    <text evidence="1 3">Belongs to the glutamate synthase family.</text>
</comment>
<dbReference type="Proteomes" id="UP000229625">
    <property type="component" value="Unassembled WGS sequence"/>
</dbReference>
<dbReference type="EMBL" id="PETY01000039">
    <property type="protein sequence ID" value="PIV45425.1"/>
    <property type="molecule type" value="Genomic_DNA"/>
</dbReference>
<dbReference type="InterPro" id="IPR002932">
    <property type="entry name" value="Glu_synthdom"/>
</dbReference>
<sequence>MDQNWIKEIQKRVKGVPISSGRGNKFGKISFDDLVFVPAQLAKKPVDYFKEEISSKTVIGKRSKKQIELETPIIIGAMSFGAVSREAKIALAKTSTLAGTIENTGEGGMLPEEREFSKYLIIQYSTGRFGITEEILKKADAIEIKIGQGAKPGMGGLLPAEKVTEEIAKIRNVQIGKDIHSPAYHPDIKNIEDLRKKINWLRDLTGGVPIIIKLAAGDVENDVKLAVKANPDIIAIDGIEGGTGAAPEVMLDEVGIPTLAALVKARKVLDRIGAKQELWIGGGLRKGGDFAKALALGADAVFVATSLLAAMGCTYCRLCYLGKCPKGITTQDPNLRKNLNVEEAAQKVASYIKNCAEEIKMIAGACGENDIHRLNKSHLRGLNPDIVEITKVKLI</sequence>
<dbReference type="InterPro" id="IPR043578">
    <property type="entry name" value="GltB_archl_type"/>
</dbReference>
<accession>A0A2M7DAC9</accession>
<dbReference type="GO" id="GO:0015930">
    <property type="term" value="F:glutamate synthase activity"/>
    <property type="evidence" value="ECO:0007669"/>
    <property type="project" value="InterPro"/>
</dbReference>
<dbReference type="Pfam" id="PF01645">
    <property type="entry name" value="Glu_synthase"/>
    <property type="match status" value="1"/>
</dbReference>
<dbReference type="PANTHER" id="PTHR43819">
    <property type="entry name" value="ARCHAEAL-TYPE GLUTAMATE SYNTHASE [NADPH]"/>
    <property type="match status" value="1"/>
</dbReference>
<dbReference type="PIRSF" id="PIRSF006429">
    <property type="entry name" value="GOGAT_lg_2"/>
    <property type="match status" value="1"/>
</dbReference>
<dbReference type="InterPro" id="IPR024188">
    <property type="entry name" value="GltB"/>
</dbReference>
<comment type="caution">
    <text evidence="5">The sequence shown here is derived from an EMBL/GenBank/DDBJ whole genome shotgun (WGS) entry which is preliminary data.</text>
</comment>
<dbReference type="GO" id="GO:0006537">
    <property type="term" value="P:glutamate biosynthetic process"/>
    <property type="evidence" value="ECO:0007669"/>
    <property type="project" value="InterPro"/>
</dbReference>
<evidence type="ECO:0000256" key="2">
    <source>
        <dbReference type="ARBA" id="ARBA00023002"/>
    </source>
</evidence>
<protein>
    <submittedName>
        <fullName evidence="5">FMN-binding glutamate synthase family protein</fullName>
    </submittedName>
</protein>
<dbReference type="InterPro" id="IPR013785">
    <property type="entry name" value="Aldolase_TIM"/>
</dbReference>
<keyword evidence="2" id="KW-0560">Oxidoreductase</keyword>
<evidence type="ECO:0000313" key="5">
    <source>
        <dbReference type="EMBL" id="PIV45425.1"/>
    </source>
</evidence>